<protein>
    <submittedName>
        <fullName evidence="1">Aminomethyl-transferring glycine dehydrogenase</fullName>
        <ecNumber evidence="1">1.4.4.2</ecNumber>
    </submittedName>
</protein>
<dbReference type="EC" id="1.4.4.2" evidence="1"/>
<keyword evidence="1" id="KW-0560">Oxidoreductase</keyword>
<sequence length="951" mass="105864">MPYEKFVDRHIGPRDHELKLMLNELGVNTMDELIAQTVPSDIRIGEMKLTPAMTERAYFKHIKELAAKNKVFNTYIGMGYYDTITPSVILRNVLENPAWYTSYTPYQAEISQGRLEALLNFQTMVAELTGMELANASLLDEGTAAAEAMIMLNNAKGRKKKQAVKFFVDEQVWPQTLDVLITRSEPLGIELVVGDFCEVTLDDTYFGVLVQYPNSDGVVLDYKEFTDKCHDVGVRVAVASDLMALTLLEAPGDWGADVVLGSSQRFGIPMGYGGPAAAFFATKEEFKRNMPGRIIGITKDAQGNQALRMALQTREQHIKRERATSNICTAQALLATMAGMYATYHGPEGIKLIANRIHTIASFLSNSLIEMGYCQANKTYFDTLRIVLPAHVKREDIEWFSVDLEMNFRYFDNGDVGISIDETTNLEDINWILEVFAKAANFQKPEVKDFPEIKAYTGQFKRTTEFMKQEVFNRYRSETEMARYIKRMERKDISLLNSMISLGSCTMKLNAATEMLPLSWIEFNGLHPFIPKNQALGYHEMIEELRRDLSEITGFADMSMQPNSGAAGEYAGLMVIREYHIRRGDKHRNIVLIPSSAHGTNPASGVMAGMKVVVTPCDENGNVDVEALREKAIEHKDDLAACMITYPSTHGVFEVEIREICNIIHQNGGQVYMDGANMNAQVGLTNPGFIGADVCHLNLHKTFAIPHGGGGPGVGPIGVAKHLVECLPSHPVINNGHVGIHAVSSAPWGSALVQTITYGYIKMLGADGLKKATEVAILNANYIAHHTKDTYGVLYKGAQGRVGHELILECRGVKATSGITESDIAKRLMDYGFHAPTLSFPVHGTLMIEPTESESKYELDRFIKTLNTIYAEIKEVENGEVDKEDNVLKNAPHTDLVISADEWNHSYPRSKAAFPLPWLKESKFWVPVGRVDDAYGDRNLVCTCDPIESYM</sequence>
<name>A0AC61NDE9_9BACT</name>
<dbReference type="EMBL" id="CP081303">
    <property type="protein sequence ID" value="QZE13563.1"/>
    <property type="molecule type" value="Genomic_DNA"/>
</dbReference>
<dbReference type="Proteomes" id="UP000826212">
    <property type="component" value="Chromosome"/>
</dbReference>
<reference evidence="1" key="1">
    <citation type="submission" date="2021-08" db="EMBL/GenBank/DDBJ databases">
        <title>Novel anaerobic bacterium isolated from sea squirt in East Sea, Republic of Korea.</title>
        <authorList>
            <person name="Nguyen T.H."/>
            <person name="Li Z."/>
            <person name="Lee Y.-J."/>
            <person name="Ko J."/>
            <person name="Kim S.-G."/>
        </authorList>
    </citation>
    <scope>NUCLEOTIDE SEQUENCE</scope>
    <source>
        <strain evidence="1">KCTC 25031</strain>
    </source>
</reference>
<accession>A0AC61NDE9</accession>
<keyword evidence="2" id="KW-1185">Reference proteome</keyword>
<gene>
    <name evidence="1" type="primary">gcvP</name>
    <name evidence="1" type="ORF">K4L44_13400</name>
</gene>
<proteinExistence type="predicted"/>
<organism evidence="1 2">
    <name type="scientific">Halosquirtibacter laminarini</name>
    <dbReference type="NCBI Taxonomy" id="3374600"/>
    <lineage>
        <taxon>Bacteria</taxon>
        <taxon>Pseudomonadati</taxon>
        <taxon>Bacteroidota</taxon>
        <taxon>Bacteroidia</taxon>
        <taxon>Marinilabiliales</taxon>
        <taxon>Prolixibacteraceae</taxon>
        <taxon>Halosquirtibacter</taxon>
    </lineage>
</organism>
<evidence type="ECO:0000313" key="2">
    <source>
        <dbReference type="Proteomes" id="UP000826212"/>
    </source>
</evidence>
<evidence type="ECO:0000313" key="1">
    <source>
        <dbReference type="EMBL" id="QZE13563.1"/>
    </source>
</evidence>